<keyword evidence="4 7" id="KW-1133">Transmembrane helix</keyword>
<evidence type="ECO:0000256" key="1">
    <source>
        <dbReference type="ARBA" id="ARBA00004651"/>
    </source>
</evidence>
<dbReference type="AlphaFoldDB" id="A0A2W0H4W0"/>
<dbReference type="Pfam" id="PF07690">
    <property type="entry name" value="MFS_1"/>
    <property type="match status" value="1"/>
</dbReference>
<dbReference type="PROSITE" id="PS50850">
    <property type="entry name" value="MFS"/>
    <property type="match status" value="1"/>
</dbReference>
<dbReference type="Gene3D" id="1.20.1250.20">
    <property type="entry name" value="MFS general substrate transporter like domains"/>
    <property type="match status" value="2"/>
</dbReference>
<dbReference type="InterPro" id="IPR050327">
    <property type="entry name" value="Proton-linked_MCT"/>
</dbReference>
<feature type="transmembrane region" description="Helical" evidence="7">
    <location>
        <begin position="29"/>
        <end position="48"/>
    </location>
</feature>
<dbReference type="Proteomes" id="UP000248066">
    <property type="component" value="Unassembled WGS sequence"/>
</dbReference>
<feature type="region of interest" description="Disordered" evidence="6">
    <location>
        <begin position="433"/>
        <end position="454"/>
    </location>
</feature>
<evidence type="ECO:0000256" key="7">
    <source>
        <dbReference type="SAM" id="Phobius"/>
    </source>
</evidence>
<dbReference type="GO" id="GO:0022857">
    <property type="term" value="F:transmembrane transporter activity"/>
    <property type="evidence" value="ECO:0007669"/>
    <property type="project" value="InterPro"/>
</dbReference>
<feature type="transmembrane region" description="Helical" evidence="7">
    <location>
        <begin position="248"/>
        <end position="269"/>
    </location>
</feature>
<keyword evidence="5 7" id="KW-0472">Membrane</keyword>
<dbReference type="GO" id="GO:0005886">
    <property type="term" value="C:plasma membrane"/>
    <property type="evidence" value="ECO:0007669"/>
    <property type="project" value="UniProtKB-SubCell"/>
</dbReference>
<feature type="transmembrane region" description="Helical" evidence="7">
    <location>
        <begin position="121"/>
        <end position="143"/>
    </location>
</feature>
<comment type="subcellular location">
    <subcellularLocation>
        <location evidence="1">Cell membrane</location>
        <topology evidence="1">Multi-pass membrane protein</topology>
    </subcellularLocation>
</comment>
<dbReference type="InterPro" id="IPR020846">
    <property type="entry name" value="MFS_dom"/>
</dbReference>
<sequence length="454" mass="49393">MFYHIKHYLYFKRRVFNLGKEQKKLKNRWLIALSAVGIHISIGAVYAWSVFTNPLMEQFGWSSSQVQMTFSIAILFLGLSAAFLGHFVEKYGPKKAGLLAAFCFGIGVFVSGIAVNTGSLILLYLSFGVLGGIGLGVGYIAPVSTLVKWFPDRRGLATGLAIMGFGFAAAISSPVMDALINSVGIANTFFILGSVYFVVMFLSSLYLERPPEGWMPEGFKEKVDSGKVKIKKDLAQLRANEAIKTPRFYYLWLMLFINVTCGIAILSATSPLAQESVGMSATQAAALVGILGVFNGIGRLGWASISDYIGRPNTYTAFFVIQAVLFALLPFTTAAVPFQIMLMIIYTCYGGGFASIPAYIGDMFGTKQLGAIHGYILTAWAAAGLAGPLFAAWMYDTTGSYSNSLIYFSGMFVIAFIISLVIRVDIRKLEKKNAEEEKAEDRVKAEKAKGVHAG</sequence>
<evidence type="ECO:0000313" key="9">
    <source>
        <dbReference type="EMBL" id="PYZ96197.1"/>
    </source>
</evidence>
<evidence type="ECO:0000256" key="3">
    <source>
        <dbReference type="ARBA" id="ARBA00022692"/>
    </source>
</evidence>
<dbReference type="EMBL" id="PDOF01000003">
    <property type="protein sequence ID" value="PYZ96197.1"/>
    <property type="molecule type" value="Genomic_DNA"/>
</dbReference>
<feature type="transmembrane region" description="Helical" evidence="7">
    <location>
        <begin position="405"/>
        <end position="422"/>
    </location>
</feature>
<evidence type="ECO:0000256" key="6">
    <source>
        <dbReference type="SAM" id="MobiDB-lite"/>
    </source>
</evidence>
<feature type="transmembrane region" description="Helical" evidence="7">
    <location>
        <begin position="314"/>
        <end position="332"/>
    </location>
</feature>
<dbReference type="SUPFAM" id="SSF103473">
    <property type="entry name" value="MFS general substrate transporter"/>
    <property type="match status" value="1"/>
</dbReference>
<evidence type="ECO:0000256" key="2">
    <source>
        <dbReference type="ARBA" id="ARBA00022448"/>
    </source>
</evidence>
<gene>
    <name evidence="9" type="ORF">CR205_17700</name>
</gene>
<dbReference type="CDD" id="cd17353">
    <property type="entry name" value="MFS_OFA_like"/>
    <property type="match status" value="1"/>
</dbReference>
<name>A0A2W0H4W0_9BACI</name>
<dbReference type="OrthoDB" id="9793415at2"/>
<evidence type="ECO:0000313" key="10">
    <source>
        <dbReference type="Proteomes" id="UP000248066"/>
    </source>
</evidence>
<comment type="caution">
    <text evidence="9">The sequence shown here is derived from an EMBL/GenBank/DDBJ whole genome shotgun (WGS) entry which is preliminary data.</text>
</comment>
<organism evidence="9 10">
    <name type="scientific">Alteribacter lacisalsi</name>
    <dbReference type="NCBI Taxonomy" id="2045244"/>
    <lineage>
        <taxon>Bacteria</taxon>
        <taxon>Bacillati</taxon>
        <taxon>Bacillota</taxon>
        <taxon>Bacilli</taxon>
        <taxon>Bacillales</taxon>
        <taxon>Bacillaceae</taxon>
        <taxon>Alteribacter</taxon>
    </lineage>
</organism>
<dbReference type="PANTHER" id="PTHR11360">
    <property type="entry name" value="MONOCARBOXYLATE TRANSPORTER"/>
    <property type="match status" value="1"/>
</dbReference>
<evidence type="ECO:0000259" key="8">
    <source>
        <dbReference type="PROSITE" id="PS50850"/>
    </source>
</evidence>
<accession>A0A2W0H4W0</accession>
<feature type="transmembrane region" description="Helical" evidence="7">
    <location>
        <begin position="96"/>
        <end position="115"/>
    </location>
</feature>
<reference evidence="9 10" key="1">
    <citation type="submission" date="2017-10" db="EMBL/GenBank/DDBJ databases">
        <title>Bacillus sp. nov., a halophilic bacterium isolated from a Yangshapao Lake.</title>
        <authorList>
            <person name="Wang H."/>
        </authorList>
    </citation>
    <scope>NUCLEOTIDE SEQUENCE [LARGE SCALE GENOMIC DNA]</scope>
    <source>
        <strain evidence="9 10">YSP-3</strain>
    </source>
</reference>
<feature type="transmembrane region" description="Helical" evidence="7">
    <location>
        <begin position="155"/>
        <end position="176"/>
    </location>
</feature>
<feature type="transmembrane region" description="Helical" evidence="7">
    <location>
        <begin position="372"/>
        <end position="393"/>
    </location>
</feature>
<feature type="transmembrane region" description="Helical" evidence="7">
    <location>
        <begin position="188"/>
        <end position="207"/>
    </location>
</feature>
<keyword evidence="3 7" id="KW-0812">Transmembrane</keyword>
<dbReference type="PANTHER" id="PTHR11360:SF317">
    <property type="entry name" value="MAJOR FACILITATOR SUPERFAMILY (MFS) PROFILE DOMAIN-CONTAINING PROTEIN-RELATED"/>
    <property type="match status" value="1"/>
</dbReference>
<dbReference type="InterPro" id="IPR011701">
    <property type="entry name" value="MFS"/>
</dbReference>
<keyword evidence="2" id="KW-0813">Transport</keyword>
<feature type="domain" description="Major facilitator superfamily (MFS) profile" evidence="8">
    <location>
        <begin position="27"/>
        <end position="427"/>
    </location>
</feature>
<protein>
    <submittedName>
        <fullName evidence="9">MFS transporter</fullName>
    </submittedName>
</protein>
<feature type="transmembrane region" description="Helical" evidence="7">
    <location>
        <begin position="281"/>
        <end position="302"/>
    </location>
</feature>
<feature type="transmembrane region" description="Helical" evidence="7">
    <location>
        <begin position="68"/>
        <end position="89"/>
    </location>
</feature>
<dbReference type="InterPro" id="IPR036259">
    <property type="entry name" value="MFS_trans_sf"/>
</dbReference>
<keyword evidence="10" id="KW-1185">Reference proteome</keyword>
<feature type="transmembrane region" description="Helical" evidence="7">
    <location>
        <begin position="338"/>
        <end position="360"/>
    </location>
</feature>
<evidence type="ECO:0000256" key="4">
    <source>
        <dbReference type="ARBA" id="ARBA00022989"/>
    </source>
</evidence>
<proteinExistence type="predicted"/>
<evidence type="ECO:0000256" key="5">
    <source>
        <dbReference type="ARBA" id="ARBA00023136"/>
    </source>
</evidence>